<feature type="region of interest" description="Disordered" evidence="1">
    <location>
        <begin position="21"/>
        <end position="48"/>
    </location>
</feature>
<feature type="compositionally biased region" description="Low complexity" evidence="1">
    <location>
        <begin position="21"/>
        <end position="37"/>
    </location>
</feature>
<organism evidence="2 3">
    <name type="scientific">Cnephaeus nilssonii</name>
    <name type="common">Northern bat</name>
    <name type="synonym">Eptesicus nilssonii</name>
    <dbReference type="NCBI Taxonomy" id="3371016"/>
    <lineage>
        <taxon>Eukaryota</taxon>
        <taxon>Metazoa</taxon>
        <taxon>Chordata</taxon>
        <taxon>Craniata</taxon>
        <taxon>Vertebrata</taxon>
        <taxon>Euteleostomi</taxon>
        <taxon>Mammalia</taxon>
        <taxon>Eutheria</taxon>
        <taxon>Laurasiatheria</taxon>
        <taxon>Chiroptera</taxon>
        <taxon>Yangochiroptera</taxon>
        <taxon>Vespertilionidae</taxon>
        <taxon>Cnephaeus</taxon>
    </lineage>
</organism>
<reference evidence="2" key="1">
    <citation type="submission" date="2023-06" db="EMBL/GenBank/DDBJ databases">
        <title>Reference genome for the Northern bat (Eptesicus nilssonii), a most northern bat species.</title>
        <authorList>
            <person name="Laine V.N."/>
            <person name="Pulliainen A.T."/>
            <person name="Lilley T.M."/>
        </authorList>
    </citation>
    <scope>NUCLEOTIDE SEQUENCE</scope>
    <source>
        <strain evidence="2">BLF_Eptnil</strain>
        <tissue evidence="2">Kidney</tissue>
    </source>
</reference>
<accession>A0AA40HWH1</accession>
<sequence length="158" mass="17376">MAQTLSLSCHWRRKLSVPLAQSAPPATLSPAPPRLLANRGHSEAHSWPTREQGGLLAKHHHGEGQRPIVTEPEVAKRPARRCWRGSSFLHEGMAISSRGIPLELVNADGVHSEIYCLNDISAQIREGKRDGGHCGLQPAKRARRQQQNILAAKTKSKL</sequence>
<gene>
    <name evidence="2" type="ORF">QTO34_019244</name>
</gene>
<dbReference type="Proteomes" id="UP001177744">
    <property type="component" value="Unassembled WGS sequence"/>
</dbReference>
<name>A0AA40HWH1_CNENI</name>
<comment type="caution">
    <text evidence="2">The sequence shown here is derived from an EMBL/GenBank/DDBJ whole genome shotgun (WGS) entry which is preliminary data.</text>
</comment>
<evidence type="ECO:0000313" key="2">
    <source>
        <dbReference type="EMBL" id="KAK1338590.1"/>
    </source>
</evidence>
<dbReference type="AlphaFoldDB" id="A0AA40HWH1"/>
<keyword evidence="3" id="KW-1185">Reference proteome</keyword>
<proteinExistence type="predicted"/>
<protein>
    <submittedName>
        <fullName evidence="2">Uncharacterized protein</fullName>
    </submittedName>
</protein>
<evidence type="ECO:0000256" key="1">
    <source>
        <dbReference type="SAM" id="MobiDB-lite"/>
    </source>
</evidence>
<feature type="region of interest" description="Disordered" evidence="1">
    <location>
        <begin position="136"/>
        <end position="158"/>
    </location>
</feature>
<dbReference type="EMBL" id="JAULJE010000009">
    <property type="protein sequence ID" value="KAK1338590.1"/>
    <property type="molecule type" value="Genomic_DNA"/>
</dbReference>
<evidence type="ECO:0000313" key="3">
    <source>
        <dbReference type="Proteomes" id="UP001177744"/>
    </source>
</evidence>